<comment type="caution">
    <text evidence="1">The sequence shown here is derived from an EMBL/GenBank/DDBJ whole genome shotgun (WGS) entry which is preliminary data.</text>
</comment>
<sequence>MSSPFNPDVHSAAEDPVLGCDYSAVADLVTSTEMAAPGSPVRYISRISFHDKGGKQLALNVLGTLRKQGGRSASMSSLIKRTAAFSNVTECALYKWVAQHDKHGEVIPPKTLFRGGRGHNREQLLDDFDLGVLRRVMHGFYEWREISMERKLTTYVKVRLAAVRVRHNYS</sequence>
<dbReference type="AlphaFoldDB" id="A0A9J6EKA5"/>
<evidence type="ECO:0000313" key="2">
    <source>
        <dbReference type="Proteomes" id="UP000821866"/>
    </source>
</evidence>
<proteinExistence type="predicted"/>
<gene>
    <name evidence="1" type="ORF">HPB51_024651</name>
</gene>
<organism evidence="1 2">
    <name type="scientific">Rhipicephalus microplus</name>
    <name type="common">Cattle tick</name>
    <name type="synonym">Boophilus microplus</name>
    <dbReference type="NCBI Taxonomy" id="6941"/>
    <lineage>
        <taxon>Eukaryota</taxon>
        <taxon>Metazoa</taxon>
        <taxon>Ecdysozoa</taxon>
        <taxon>Arthropoda</taxon>
        <taxon>Chelicerata</taxon>
        <taxon>Arachnida</taxon>
        <taxon>Acari</taxon>
        <taxon>Parasitiformes</taxon>
        <taxon>Ixodida</taxon>
        <taxon>Ixodoidea</taxon>
        <taxon>Ixodidae</taxon>
        <taxon>Rhipicephalinae</taxon>
        <taxon>Rhipicephalus</taxon>
        <taxon>Boophilus</taxon>
    </lineage>
</organism>
<dbReference type="EMBL" id="JABSTU010000004">
    <property type="protein sequence ID" value="KAH8034472.1"/>
    <property type="molecule type" value="Genomic_DNA"/>
</dbReference>
<keyword evidence="2" id="KW-1185">Reference proteome</keyword>
<reference evidence="1" key="1">
    <citation type="journal article" date="2020" name="Cell">
        <title>Large-Scale Comparative Analyses of Tick Genomes Elucidate Their Genetic Diversity and Vector Capacities.</title>
        <authorList>
            <consortium name="Tick Genome and Microbiome Consortium (TIGMIC)"/>
            <person name="Jia N."/>
            <person name="Wang J."/>
            <person name="Shi W."/>
            <person name="Du L."/>
            <person name="Sun Y."/>
            <person name="Zhan W."/>
            <person name="Jiang J.F."/>
            <person name="Wang Q."/>
            <person name="Zhang B."/>
            <person name="Ji P."/>
            <person name="Bell-Sakyi L."/>
            <person name="Cui X.M."/>
            <person name="Yuan T.T."/>
            <person name="Jiang B.G."/>
            <person name="Yang W.F."/>
            <person name="Lam T.T."/>
            <person name="Chang Q.C."/>
            <person name="Ding S.J."/>
            <person name="Wang X.J."/>
            <person name="Zhu J.G."/>
            <person name="Ruan X.D."/>
            <person name="Zhao L."/>
            <person name="Wei J.T."/>
            <person name="Ye R.Z."/>
            <person name="Que T.C."/>
            <person name="Du C.H."/>
            <person name="Zhou Y.H."/>
            <person name="Cheng J.X."/>
            <person name="Dai P.F."/>
            <person name="Guo W.B."/>
            <person name="Han X.H."/>
            <person name="Huang E.J."/>
            <person name="Li L.F."/>
            <person name="Wei W."/>
            <person name="Gao Y.C."/>
            <person name="Liu J.Z."/>
            <person name="Shao H.Z."/>
            <person name="Wang X."/>
            <person name="Wang C.C."/>
            <person name="Yang T.C."/>
            <person name="Huo Q.B."/>
            <person name="Li W."/>
            <person name="Chen H.Y."/>
            <person name="Chen S.E."/>
            <person name="Zhou L.G."/>
            <person name="Ni X.B."/>
            <person name="Tian J.H."/>
            <person name="Sheng Y."/>
            <person name="Liu T."/>
            <person name="Pan Y.S."/>
            <person name="Xia L.Y."/>
            <person name="Li J."/>
            <person name="Zhao F."/>
            <person name="Cao W.C."/>
        </authorList>
    </citation>
    <scope>NUCLEOTIDE SEQUENCE</scope>
    <source>
        <strain evidence="1">Rmic-2018</strain>
    </source>
</reference>
<accession>A0A9J6EKA5</accession>
<evidence type="ECO:0000313" key="1">
    <source>
        <dbReference type="EMBL" id="KAH8034472.1"/>
    </source>
</evidence>
<name>A0A9J6EKA5_RHIMP</name>
<protein>
    <submittedName>
        <fullName evidence="1">Uncharacterized protein</fullName>
    </submittedName>
</protein>
<dbReference type="Proteomes" id="UP000821866">
    <property type="component" value="Chromosome 2"/>
</dbReference>
<reference evidence="1" key="2">
    <citation type="submission" date="2021-09" db="EMBL/GenBank/DDBJ databases">
        <authorList>
            <person name="Jia N."/>
            <person name="Wang J."/>
            <person name="Shi W."/>
            <person name="Du L."/>
            <person name="Sun Y."/>
            <person name="Zhan W."/>
            <person name="Jiang J."/>
            <person name="Wang Q."/>
            <person name="Zhang B."/>
            <person name="Ji P."/>
            <person name="Sakyi L.B."/>
            <person name="Cui X."/>
            <person name="Yuan T."/>
            <person name="Jiang B."/>
            <person name="Yang W."/>
            <person name="Lam T.T.-Y."/>
            <person name="Chang Q."/>
            <person name="Ding S."/>
            <person name="Wang X."/>
            <person name="Zhu J."/>
            <person name="Ruan X."/>
            <person name="Zhao L."/>
            <person name="Wei J."/>
            <person name="Que T."/>
            <person name="Du C."/>
            <person name="Cheng J."/>
            <person name="Dai P."/>
            <person name="Han X."/>
            <person name="Huang E."/>
            <person name="Gao Y."/>
            <person name="Liu J."/>
            <person name="Shao H."/>
            <person name="Ye R."/>
            <person name="Li L."/>
            <person name="Wei W."/>
            <person name="Wang X."/>
            <person name="Wang C."/>
            <person name="Huo Q."/>
            <person name="Li W."/>
            <person name="Guo W."/>
            <person name="Chen H."/>
            <person name="Chen S."/>
            <person name="Zhou L."/>
            <person name="Zhou L."/>
            <person name="Ni X."/>
            <person name="Tian J."/>
            <person name="Zhou Y."/>
            <person name="Sheng Y."/>
            <person name="Liu T."/>
            <person name="Pan Y."/>
            <person name="Xia L."/>
            <person name="Li J."/>
            <person name="Zhao F."/>
            <person name="Cao W."/>
        </authorList>
    </citation>
    <scope>NUCLEOTIDE SEQUENCE</scope>
    <source>
        <strain evidence="1">Rmic-2018</strain>
        <tissue evidence="1">Larvae</tissue>
    </source>
</reference>